<gene>
    <name evidence="1" type="ORF">SAMN05421543_11052</name>
</gene>
<dbReference type="STRING" id="392015.SAMN05421543_11052"/>
<dbReference type="Proteomes" id="UP000183508">
    <property type="component" value="Unassembled WGS sequence"/>
</dbReference>
<proteinExistence type="predicted"/>
<protein>
    <submittedName>
        <fullName evidence="1">Uncharacterized protein</fullName>
    </submittedName>
</protein>
<dbReference type="OrthoDB" id="580767at2"/>
<evidence type="ECO:0000313" key="2">
    <source>
        <dbReference type="Proteomes" id="UP000183508"/>
    </source>
</evidence>
<dbReference type="AlphaFoldDB" id="A0A1I7JIG6"/>
<keyword evidence="2" id="KW-1185">Reference proteome</keyword>
<sequence>MWDKRKLLEQMKFLGPGTAEFDAREPKGFLRNFLVIGDYRYALDPDTLLILGGRGVGKSALFQVLNLPEGAGALVDATNSLVSLNWQHTYWIRGFGKVQQDSSFPTPETVSDYMTSQDAIAWRAFWIGLVLGRILQDCPPEVQRFVRERLPNECIALMEHGLSKLSRWFPLIRQNLETTNDVLDQLDKALLTTDSWLFVTYDELDRLVPSYRELSIPIRELLALWLDRWRRWHRIRPKIFLRSDLFGVDRLQFPDASKFSGHQVRLDWSPNWLYRLLVKRLANSGTPMTDYVQRVEGLIEEEDPTFGYVPTADESRHKRFIDRMIGEFMGANARKGITFRWIPNHLMDAGGKITPRSFIKLFAFAADLELERFDPTTLPDERLLRPTNIQGALMQTSLERINELVEEYPWISELKPAFQGIEVPVAEERFITALESVKWKGDSPPPSTVPGEVMETLIQLGILERRFDGRINAPEIYMHGFGMKRRGGVKRPR</sequence>
<reference evidence="2" key="1">
    <citation type="submission" date="2016-10" db="EMBL/GenBank/DDBJ databases">
        <authorList>
            <person name="Varghese N."/>
        </authorList>
    </citation>
    <scope>NUCLEOTIDE SEQUENCE [LARGE SCALE GENOMIC DNA]</scope>
    <source>
        <strain evidence="2">DSM 17980</strain>
    </source>
</reference>
<organism evidence="1 2">
    <name type="scientific">Alicyclobacillus macrosporangiidus</name>
    <dbReference type="NCBI Taxonomy" id="392015"/>
    <lineage>
        <taxon>Bacteria</taxon>
        <taxon>Bacillati</taxon>
        <taxon>Bacillota</taxon>
        <taxon>Bacilli</taxon>
        <taxon>Bacillales</taxon>
        <taxon>Alicyclobacillaceae</taxon>
        <taxon>Alicyclobacillus</taxon>
    </lineage>
</organism>
<name>A0A1I7JIG6_9BACL</name>
<dbReference type="EMBL" id="FPBV01000010">
    <property type="protein sequence ID" value="SFU84948.1"/>
    <property type="molecule type" value="Genomic_DNA"/>
</dbReference>
<dbReference type="InterPro" id="IPR059206">
    <property type="entry name" value="Sll1717-like"/>
</dbReference>
<accession>A0A1I7JIG6</accession>
<evidence type="ECO:0000313" key="1">
    <source>
        <dbReference type="EMBL" id="SFU84948.1"/>
    </source>
</evidence>
<dbReference type="RefSeq" id="WP_074952454.1">
    <property type="nucleotide sequence ID" value="NZ_FPBV01000010.1"/>
</dbReference>
<dbReference type="NCBIfam" id="NF047389">
    <property type="entry name" value="ATPase_Sll1717"/>
    <property type="match status" value="1"/>
</dbReference>